<protein>
    <submittedName>
        <fullName evidence="3">Lipase</fullName>
    </submittedName>
</protein>
<evidence type="ECO:0000259" key="2">
    <source>
        <dbReference type="Pfam" id="PF00561"/>
    </source>
</evidence>
<organism evidence="3 4">
    <name type="scientific">Labilithrix luteola</name>
    <dbReference type="NCBI Taxonomy" id="1391654"/>
    <lineage>
        <taxon>Bacteria</taxon>
        <taxon>Pseudomonadati</taxon>
        <taxon>Myxococcota</taxon>
        <taxon>Polyangia</taxon>
        <taxon>Polyangiales</taxon>
        <taxon>Labilitrichaceae</taxon>
        <taxon>Labilithrix</taxon>
    </lineage>
</organism>
<evidence type="ECO:0000256" key="1">
    <source>
        <dbReference type="SAM" id="SignalP"/>
    </source>
</evidence>
<accession>A0A0K1PIY8</accession>
<dbReference type="OrthoDB" id="2004167at2"/>
<feature type="signal peptide" evidence="1">
    <location>
        <begin position="1"/>
        <end position="16"/>
    </location>
</feature>
<dbReference type="RefSeq" id="WP_146645141.1">
    <property type="nucleotide sequence ID" value="NZ_CP012333.1"/>
</dbReference>
<reference evidence="3 4" key="1">
    <citation type="submission" date="2015-08" db="EMBL/GenBank/DDBJ databases">
        <authorList>
            <person name="Babu N.S."/>
            <person name="Beckwith C.J."/>
            <person name="Beseler K.G."/>
            <person name="Brison A."/>
            <person name="Carone J.V."/>
            <person name="Caskin T.P."/>
            <person name="Diamond M."/>
            <person name="Durham M.E."/>
            <person name="Foxe J.M."/>
            <person name="Go M."/>
            <person name="Henderson B.A."/>
            <person name="Jones I.B."/>
            <person name="McGettigan J.A."/>
            <person name="Micheletti S.J."/>
            <person name="Nasrallah M.E."/>
            <person name="Ortiz D."/>
            <person name="Piller C.R."/>
            <person name="Privatt S.R."/>
            <person name="Schneider S.L."/>
            <person name="Sharp S."/>
            <person name="Smith T.C."/>
            <person name="Stanton J.D."/>
            <person name="Ullery H.E."/>
            <person name="Wilson R.J."/>
            <person name="Serrano M.G."/>
            <person name="Buck G."/>
            <person name="Lee V."/>
            <person name="Wang Y."/>
            <person name="Carvalho R."/>
            <person name="Voegtly L."/>
            <person name="Shi R."/>
            <person name="Duckworth R."/>
            <person name="Johnson A."/>
            <person name="Loviza R."/>
            <person name="Walstead R."/>
            <person name="Shah Z."/>
            <person name="Kiflezghi M."/>
            <person name="Wade K."/>
            <person name="Ball S.L."/>
            <person name="Bradley K.W."/>
            <person name="Asai D.J."/>
            <person name="Bowman C.A."/>
            <person name="Russell D.A."/>
            <person name="Pope W.H."/>
            <person name="Jacobs-Sera D."/>
            <person name="Hendrix R.W."/>
            <person name="Hatfull G.F."/>
        </authorList>
    </citation>
    <scope>NUCLEOTIDE SEQUENCE [LARGE SCALE GENOMIC DNA]</scope>
    <source>
        <strain evidence="3 4">DSM 27648</strain>
    </source>
</reference>
<keyword evidence="4" id="KW-1185">Reference proteome</keyword>
<dbReference type="SUPFAM" id="SSF53474">
    <property type="entry name" value="alpha/beta-Hydrolases"/>
    <property type="match status" value="1"/>
</dbReference>
<dbReference type="InterPro" id="IPR000073">
    <property type="entry name" value="AB_hydrolase_1"/>
</dbReference>
<dbReference type="PATRIC" id="fig|1391654.3.peg.187"/>
<dbReference type="Pfam" id="PF00561">
    <property type="entry name" value="Abhydrolase_1"/>
    <property type="match status" value="1"/>
</dbReference>
<dbReference type="EMBL" id="CP012333">
    <property type="protein sequence ID" value="AKU93508.1"/>
    <property type="molecule type" value="Genomic_DNA"/>
</dbReference>
<dbReference type="AlphaFoldDB" id="A0A0K1PIY8"/>
<dbReference type="KEGG" id="llu:AKJ09_00172"/>
<proteinExistence type="predicted"/>
<dbReference type="PROSITE" id="PS51257">
    <property type="entry name" value="PROKAR_LIPOPROTEIN"/>
    <property type="match status" value="1"/>
</dbReference>
<dbReference type="InterPro" id="IPR029058">
    <property type="entry name" value="AB_hydrolase_fold"/>
</dbReference>
<feature type="chain" id="PRO_5005465543" evidence="1">
    <location>
        <begin position="17"/>
        <end position="342"/>
    </location>
</feature>
<evidence type="ECO:0000313" key="3">
    <source>
        <dbReference type="EMBL" id="AKU93508.1"/>
    </source>
</evidence>
<keyword evidence="1" id="KW-0732">Signal</keyword>
<name>A0A0K1PIY8_9BACT</name>
<dbReference type="Gene3D" id="3.40.50.1820">
    <property type="entry name" value="alpha/beta hydrolase"/>
    <property type="match status" value="1"/>
</dbReference>
<feature type="domain" description="AB hydrolase-1" evidence="2">
    <location>
        <begin position="51"/>
        <end position="167"/>
    </location>
</feature>
<gene>
    <name evidence="3" type="ORF">AKJ09_00172</name>
</gene>
<dbReference type="STRING" id="1391654.AKJ09_00172"/>
<sequence length="342" mass="35902">MKTLAKLLILSTLVLATGCASETAEDSGASEDAIGAKAPLGPEPRGKATAYPVVLISGFGTSPQYNTFKNVPDALRADGHDVYVADLPPFDSTAVRGAALAKQIDAILAKTGAKKVNLIGHSSGGTDAREVITPTEGSTLTEGYGDRVASITTISSAHGGSPLADAALDAFDFVHDDLRVSDEAFDAFGKWLGKRFSDMAGDTKLRAGITSMTVRNAGPFNESHPDDARVYYQSWAGVAGLAGVIRKVDDTACEGKRFGDTRVNGQVHLMLSPLSVALGSPSNDAIVPVENAKHGKFRGCIPADHLGEIGGAPDEPQMNKHSGFDHVRFYRLMAFELAAKGF</sequence>
<dbReference type="Proteomes" id="UP000064967">
    <property type="component" value="Chromosome"/>
</dbReference>
<evidence type="ECO:0000313" key="4">
    <source>
        <dbReference type="Proteomes" id="UP000064967"/>
    </source>
</evidence>